<evidence type="ECO:0000256" key="10">
    <source>
        <dbReference type="ARBA" id="ARBA00022691"/>
    </source>
</evidence>
<dbReference type="InterPro" id="IPR006560">
    <property type="entry name" value="AWS_dom"/>
</dbReference>
<dbReference type="InterPro" id="IPR017923">
    <property type="entry name" value="TFIIS_N"/>
</dbReference>
<dbReference type="InterPro" id="IPR035441">
    <property type="entry name" value="TFIIS/LEDGF_dom_sf"/>
</dbReference>
<feature type="region of interest" description="Disordered" evidence="16">
    <location>
        <begin position="517"/>
        <end position="548"/>
    </location>
</feature>
<dbReference type="SMART" id="SM00317">
    <property type="entry name" value="SET"/>
    <property type="match status" value="1"/>
</dbReference>
<feature type="compositionally biased region" description="Polar residues" evidence="16">
    <location>
        <begin position="1"/>
        <end position="22"/>
    </location>
</feature>
<feature type="region of interest" description="Disordered" evidence="16">
    <location>
        <begin position="578"/>
        <end position="615"/>
    </location>
</feature>
<evidence type="ECO:0000256" key="8">
    <source>
        <dbReference type="ARBA" id="ARBA00022603"/>
    </source>
</evidence>
<dbReference type="PROSITE" id="PS50280">
    <property type="entry name" value="SET"/>
    <property type="match status" value="1"/>
</dbReference>
<dbReference type="SMART" id="SM00508">
    <property type="entry name" value="PostSET"/>
    <property type="match status" value="1"/>
</dbReference>
<dbReference type="FunFam" id="2.170.270.10:FF:000033">
    <property type="entry name" value="Histone-lysine N-methyltransferase"/>
    <property type="match status" value="1"/>
</dbReference>
<feature type="compositionally biased region" description="Basic and acidic residues" evidence="16">
    <location>
        <begin position="583"/>
        <end position="599"/>
    </location>
</feature>
<dbReference type="InterPro" id="IPR001202">
    <property type="entry name" value="WW_dom"/>
</dbReference>
<dbReference type="Pfam" id="PF08236">
    <property type="entry name" value="SRI"/>
    <property type="match status" value="1"/>
</dbReference>
<dbReference type="GO" id="GO:0005634">
    <property type="term" value="C:nucleus"/>
    <property type="evidence" value="ECO:0007669"/>
    <property type="project" value="UniProtKB-SubCell"/>
</dbReference>
<evidence type="ECO:0000256" key="3">
    <source>
        <dbReference type="ARBA" id="ARBA00004286"/>
    </source>
</evidence>
<evidence type="ECO:0000256" key="11">
    <source>
        <dbReference type="ARBA" id="ARBA00023015"/>
    </source>
</evidence>
<feature type="domain" description="WW" evidence="17">
    <location>
        <begin position="488"/>
        <end position="522"/>
    </location>
</feature>
<evidence type="ECO:0000313" key="22">
    <source>
        <dbReference type="Proteomes" id="UP001152885"/>
    </source>
</evidence>
<evidence type="ECO:0000259" key="17">
    <source>
        <dbReference type="PROSITE" id="PS50020"/>
    </source>
</evidence>
<keyword evidence="6" id="KW-0158">Chromosome</keyword>
<dbReference type="InterPro" id="IPR013257">
    <property type="entry name" value="SRI"/>
</dbReference>
<keyword evidence="13" id="KW-0539">Nucleus</keyword>
<evidence type="ECO:0000313" key="21">
    <source>
        <dbReference type="EMBL" id="CAI5758997.1"/>
    </source>
</evidence>
<evidence type="ECO:0000256" key="16">
    <source>
        <dbReference type="SAM" id="MobiDB-lite"/>
    </source>
</evidence>
<dbReference type="PROSITE" id="PS50020">
    <property type="entry name" value="WW_DOMAIN_2"/>
    <property type="match status" value="1"/>
</dbReference>
<dbReference type="SUPFAM" id="SSF47676">
    <property type="entry name" value="Conserved domain common to transcription factors TFIIS, elongin A, CRSP70"/>
    <property type="match status" value="1"/>
</dbReference>
<comment type="subcellular location">
    <subcellularLocation>
        <location evidence="3">Chromosome</location>
    </subcellularLocation>
    <subcellularLocation>
        <location evidence="2">Nucleus</location>
    </subcellularLocation>
</comment>
<dbReference type="GO" id="GO:0006355">
    <property type="term" value="P:regulation of DNA-templated transcription"/>
    <property type="evidence" value="ECO:0007669"/>
    <property type="project" value="InterPro"/>
</dbReference>
<dbReference type="SUPFAM" id="SSF51045">
    <property type="entry name" value="WW domain"/>
    <property type="match status" value="1"/>
</dbReference>
<evidence type="ECO:0000259" key="18">
    <source>
        <dbReference type="PROSITE" id="PS50280"/>
    </source>
</evidence>
<comment type="caution">
    <text evidence="21">The sequence shown here is derived from an EMBL/GenBank/DDBJ whole genome shotgun (WGS) entry which is preliminary data.</text>
</comment>
<dbReference type="Proteomes" id="UP001152885">
    <property type="component" value="Unassembled WGS sequence"/>
</dbReference>
<feature type="region of interest" description="Disordered" evidence="16">
    <location>
        <begin position="451"/>
        <end position="474"/>
    </location>
</feature>
<evidence type="ECO:0000256" key="2">
    <source>
        <dbReference type="ARBA" id="ARBA00004123"/>
    </source>
</evidence>
<dbReference type="PANTHER" id="PTHR22884">
    <property type="entry name" value="SET DOMAIN PROTEINS"/>
    <property type="match status" value="1"/>
</dbReference>
<organism evidence="21 22">
    <name type="scientific">Candida verbasci</name>
    <dbReference type="NCBI Taxonomy" id="1227364"/>
    <lineage>
        <taxon>Eukaryota</taxon>
        <taxon>Fungi</taxon>
        <taxon>Dikarya</taxon>
        <taxon>Ascomycota</taxon>
        <taxon>Saccharomycotina</taxon>
        <taxon>Pichiomycetes</taxon>
        <taxon>Debaryomycetaceae</taxon>
        <taxon>Candida/Lodderomyces clade</taxon>
        <taxon>Candida</taxon>
    </lineage>
</organism>
<proteinExistence type="predicted"/>
<feature type="domain" description="SET" evidence="18">
    <location>
        <begin position="121"/>
        <end position="238"/>
    </location>
</feature>
<dbReference type="SUPFAM" id="SSF82199">
    <property type="entry name" value="SET domain"/>
    <property type="match status" value="1"/>
</dbReference>
<dbReference type="Gene3D" id="2.170.270.10">
    <property type="entry name" value="SET domain"/>
    <property type="match status" value="1"/>
</dbReference>
<comment type="catalytic activity">
    <reaction evidence="15">
        <text>L-lysyl(36)-[histone H3] + 3 S-adenosyl-L-methionine = N(6),N(6),N(6)-trimethyl-L-lysyl(36)-[histone H3] + 3 S-adenosyl-L-homocysteine + 3 H(+)</text>
        <dbReference type="Rhea" id="RHEA:60324"/>
        <dbReference type="Rhea" id="RHEA-COMP:9785"/>
        <dbReference type="Rhea" id="RHEA-COMP:15536"/>
        <dbReference type="ChEBI" id="CHEBI:15378"/>
        <dbReference type="ChEBI" id="CHEBI:29969"/>
        <dbReference type="ChEBI" id="CHEBI:57856"/>
        <dbReference type="ChEBI" id="CHEBI:59789"/>
        <dbReference type="ChEBI" id="CHEBI:61961"/>
        <dbReference type="EC" id="2.1.1.359"/>
    </reaction>
</comment>
<dbReference type="InterPro" id="IPR050777">
    <property type="entry name" value="SET2_Histone-Lys_MeTrsfase"/>
</dbReference>
<feature type="domain" description="AWS" evidence="20">
    <location>
        <begin position="65"/>
        <end position="119"/>
    </location>
</feature>
<dbReference type="Pfam" id="PF17907">
    <property type="entry name" value="AWS"/>
    <property type="match status" value="1"/>
</dbReference>
<evidence type="ECO:0000256" key="1">
    <source>
        <dbReference type="ARBA" id="ARBA00003901"/>
    </source>
</evidence>
<dbReference type="GO" id="GO:0032259">
    <property type="term" value="P:methylation"/>
    <property type="evidence" value="ECO:0007669"/>
    <property type="project" value="UniProtKB-KW"/>
</dbReference>
<feature type="compositionally biased region" description="Low complexity" evidence="16">
    <location>
        <begin position="463"/>
        <end position="474"/>
    </location>
</feature>
<keyword evidence="10" id="KW-0949">S-adenosyl-L-methionine</keyword>
<keyword evidence="9" id="KW-0808">Transferase</keyword>
<reference evidence="21" key="1">
    <citation type="submission" date="2022-12" db="EMBL/GenBank/DDBJ databases">
        <authorList>
            <person name="Brejova B."/>
        </authorList>
    </citation>
    <scope>NUCLEOTIDE SEQUENCE</scope>
</reference>
<name>A0A9W4TXR3_9ASCO</name>
<feature type="domain" description="Post-SET" evidence="19">
    <location>
        <begin position="245"/>
        <end position="261"/>
    </location>
</feature>
<dbReference type="EMBL" id="CANTUO010000003">
    <property type="protein sequence ID" value="CAI5758997.1"/>
    <property type="molecule type" value="Genomic_DNA"/>
</dbReference>
<dbReference type="EC" id="2.1.1.359" evidence="4"/>
<gene>
    <name evidence="21" type="ORF">CANVERA_P3506</name>
</gene>
<protein>
    <recommendedName>
        <fullName evidence="5">Histone-lysine N-methyltransferase, H3 lysine-36 specific</fullName>
        <ecNumber evidence="4">2.1.1.359</ecNumber>
    </recommendedName>
    <alternativeName>
        <fullName evidence="14">SET domain-containing protein 2</fullName>
    </alternativeName>
</protein>
<dbReference type="Gene3D" id="1.20.930.10">
    <property type="entry name" value="Conserved domain common to transcription factors TFIIS, elongin A, CRSP70"/>
    <property type="match status" value="1"/>
</dbReference>
<keyword evidence="12" id="KW-0804">Transcription</keyword>
<dbReference type="Gene3D" id="2.20.70.10">
    <property type="match status" value="1"/>
</dbReference>
<dbReference type="PROSITE" id="PS51215">
    <property type="entry name" value="AWS"/>
    <property type="match status" value="1"/>
</dbReference>
<keyword evidence="11" id="KW-0805">Transcription regulation</keyword>
<dbReference type="SMART" id="SM00570">
    <property type="entry name" value="AWS"/>
    <property type="match status" value="1"/>
</dbReference>
<keyword evidence="22" id="KW-1185">Reference proteome</keyword>
<dbReference type="SMART" id="SM00456">
    <property type="entry name" value="WW"/>
    <property type="match status" value="1"/>
</dbReference>
<dbReference type="PROSITE" id="PS51568">
    <property type="entry name" value="SAM_MT43_SET2_1"/>
    <property type="match status" value="1"/>
</dbReference>
<dbReference type="Pfam" id="PF08711">
    <property type="entry name" value="Med26"/>
    <property type="match status" value="1"/>
</dbReference>
<dbReference type="GO" id="GO:0140955">
    <property type="term" value="F:histone H3K36 trimethyltransferase activity"/>
    <property type="evidence" value="ECO:0007669"/>
    <property type="project" value="UniProtKB-EC"/>
</dbReference>
<dbReference type="CDD" id="cd00201">
    <property type="entry name" value="WW"/>
    <property type="match status" value="1"/>
</dbReference>
<evidence type="ECO:0000259" key="19">
    <source>
        <dbReference type="PROSITE" id="PS50868"/>
    </source>
</evidence>
<dbReference type="Pfam" id="PF00397">
    <property type="entry name" value="WW"/>
    <property type="match status" value="1"/>
</dbReference>
<dbReference type="Pfam" id="PF00856">
    <property type="entry name" value="SET"/>
    <property type="match status" value="1"/>
</dbReference>
<dbReference type="InterPro" id="IPR003616">
    <property type="entry name" value="Post-SET_dom"/>
</dbReference>
<evidence type="ECO:0000256" key="9">
    <source>
        <dbReference type="ARBA" id="ARBA00022679"/>
    </source>
</evidence>
<evidence type="ECO:0000259" key="20">
    <source>
        <dbReference type="PROSITE" id="PS51215"/>
    </source>
</evidence>
<evidence type="ECO:0000256" key="6">
    <source>
        <dbReference type="ARBA" id="ARBA00022454"/>
    </source>
</evidence>
<evidence type="ECO:0000256" key="14">
    <source>
        <dbReference type="ARBA" id="ARBA00030091"/>
    </source>
</evidence>
<evidence type="ECO:0000256" key="4">
    <source>
        <dbReference type="ARBA" id="ARBA00012178"/>
    </source>
</evidence>
<dbReference type="CDD" id="cd19172">
    <property type="entry name" value="SET_SETD2"/>
    <property type="match status" value="1"/>
</dbReference>
<evidence type="ECO:0000256" key="5">
    <source>
        <dbReference type="ARBA" id="ARBA00018028"/>
    </source>
</evidence>
<dbReference type="InterPro" id="IPR001214">
    <property type="entry name" value="SET_dom"/>
</dbReference>
<dbReference type="Gene3D" id="1.10.1740.100">
    <property type="entry name" value="Set2, Rpb1 interacting domain"/>
    <property type="match status" value="1"/>
</dbReference>
<dbReference type="InterPro" id="IPR044437">
    <property type="entry name" value="SETD2/Set2_SET"/>
</dbReference>
<evidence type="ECO:0000256" key="12">
    <source>
        <dbReference type="ARBA" id="ARBA00023163"/>
    </source>
</evidence>
<feature type="compositionally biased region" description="Pro residues" evidence="16">
    <location>
        <begin position="521"/>
        <end position="533"/>
    </location>
</feature>
<dbReference type="GO" id="GO:0005694">
    <property type="term" value="C:chromosome"/>
    <property type="evidence" value="ECO:0007669"/>
    <property type="project" value="UniProtKB-SubCell"/>
</dbReference>
<evidence type="ECO:0000256" key="15">
    <source>
        <dbReference type="ARBA" id="ARBA00047545"/>
    </source>
</evidence>
<dbReference type="InterPro" id="IPR046341">
    <property type="entry name" value="SET_dom_sf"/>
</dbReference>
<dbReference type="InterPro" id="IPR036020">
    <property type="entry name" value="WW_dom_sf"/>
</dbReference>
<comment type="function">
    <text evidence="1">Histone methyltransferase that trimethylates histone H3 'Lys-36' forming H3K36me3. Involved in transcription elongation as well as in transcription repression.</text>
</comment>
<evidence type="ECO:0000256" key="13">
    <source>
        <dbReference type="ARBA" id="ARBA00023242"/>
    </source>
</evidence>
<dbReference type="InterPro" id="IPR025788">
    <property type="entry name" value="Set2_fungi"/>
</dbReference>
<evidence type="ECO:0000256" key="7">
    <source>
        <dbReference type="ARBA" id="ARBA00022491"/>
    </source>
</evidence>
<keyword evidence="7" id="KW-0678">Repressor</keyword>
<keyword evidence="8" id="KW-0489">Methyltransferase</keyword>
<sequence>MSSFSSRENTTPPTPPLNSKQPQLFLDVEDKTEEACSKFEEIPACTYQNKIIGNPSTNTNAKRKLEFMTCDCQEEWDGFSNLACGEDSNCINRITSVECINDSCFCGNDCQNQRFQKQQYSNVSVFKTELKGYGLKAEDDLYENQFIYEYIGEVIDEAKFRQRMIEYDSKKYTHFYFMMLKPDAFIDATEKGSLARFVNHSCNPNAYVDKWVVGDKLKMGIFAKRKILKGEEISFDYNVDRYGAQKQPCYCGEPNCIKFMGGKTQTDAALLLPEGIADALGVTSKEERAWLKENKHLRSKQQKDDATINEQFVKSLQVQPITENDVSKVMSALMKSQETPIIKQLITRMNLTEDPHVNSLIVKFHGYKSLSGVLQSTDDDELIISILETLERWPAVTKNKIAASQIEEVISEINSKTENETIKDLASSLFERWSKLQMAYRIPKNNNAVTMPSFGRISRTPEQDQPQQNQQAQQYSNYKPVAQFTKMPGLPPNWEAAFDANSKQYYYFNTVTNVTTWEKPIPAPMGPRPPSGPGPMGRSNKYNTDDDLAKREERRIQREKEAKHNKLMQQEQRLKELIANAKAPEKPKPKEPERKERRERSHSHSHSHNNSPENLEMKWKHLLAKYVPNMIRKYEPEIGRDNVKHCAKELVNAITSKELRQNKPPPKVLEEHKIKKVKDFTKQYMEKFIVKYRAKKRKPEQAEDATKRVKIE</sequence>
<feature type="region of interest" description="Disordered" evidence="16">
    <location>
        <begin position="1"/>
        <end position="23"/>
    </location>
</feature>
<accession>A0A9W4TXR3</accession>
<dbReference type="OrthoDB" id="422362at2759"/>
<dbReference type="InterPro" id="IPR038190">
    <property type="entry name" value="SRI_sf"/>
</dbReference>
<dbReference type="AlphaFoldDB" id="A0A9W4TXR3"/>
<dbReference type="PROSITE" id="PS50868">
    <property type="entry name" value="POST_SET"/>
    <property type="match status" value="1"/>
</dbReference>
<dbReference type="PROSITE" id="PS01159">
    <property type="entry name" value="WW_DOMAIN_1"/>
    <property type="match status" value="1"/>
</dbReference>